<evidence type="ECO:0000313" key="5">
    <source>
        <dbReference type="EMBL" id="PST41770.1"/>
    </source>
</evidence>
<comment type="similarity">
    <text evidence="1 3">Belongs to the DNA polymerase type-Y family.</text>
</comment>
<evidence type="ECO:0000256" key="1">
    <source>
        <dbReference type="ARBA" id="ARBA00010945"/>
    </source>
</evidence>
<dbReference type="PANTHER" id="PTHR11076">
    <property type="entry name" value="DNA REPAIR POLYMERASE UMUC / TRANSFERASE FAMILY MEMBER"/>
    <property type="match status" value="1"/>
</dbReference>
<dbReference type="GO" id="GO:0000287">
    <property type="term" value="F:magnesium ion binding"/>
    <property type="evidence" value="ECO:0007669"/>
    <property type="project" value="UniProtKB-UniRule"/>
</dbReference>
<comment type="catalytic activity">
    <reaction evidence="3">
        <text>DNA(n) + a 2'-deoxyribonucleoside 5'-triphosphate = DNA(n+1) + diphosphate</text>
        <dbReference type="Rhea" id="RHEA:22508"/>
        <dbReference type="Rhea" id="RHEA-COMP:17339"/>
        <dbReference type="Rhea" id="RHEA-COMP:17340"/>
        <dbReference type="ChEBI" id="CHEBI:33019"/>
        <dbReference type="ChEBI" id="CHEBI:61560"/>
        <dbReference type="ChEBI" id="CHEBI:173112"/>
        <dbReference type="EC" id="2.7.7.7"/>
    </reaction>
</comment>
<dbReference type="GO" id="GO:0003887">
    <property type="term" value="F:DNA-directed DNA polymerase activity"/>
    <property type="evidence" value="ECO:0007669"/>
    <property type="project" value="UniProtKB-UniRule"/>
</dbReference>
<dbReference type="InterPro" id="IPR001126">
    <property type="entry name" value="UmuC"/>
</dbReference>
<dbReference type="Gene3D" id="3.30.70.270">
    <property type="match status" value="1"/>
</dbReference>
<keyword evidence="3" id="KW-0238">DNA-binding</keyword>
<dbReference type="PANTHER" id="PTHR11076:SF33">
    <property type="entry name" value="DNA POLYMERASE KAPPA"/>
    <property type="match status" value="1"/>
</dbReference>
<keyword evidence="3" id="KW-0227">DNA damage</keyword>
<dbReference type="PROSITE" id="PS50173">
    <property type="entry name" value="UMUC"/>
    <property type="match status" value="1"/>
</dbReference>
<dbReference type="CDD" id="cd03586">
    <property type="entry name" value="PolY_Pol_IV_kappa"/>
    <property type="match status" value="1"/>
</dbReference>
<dbReference type="InterPro" id="IPR043128">
    <property type="entry name" value="Rev_trsase/Diguanyl_cyclase"/>
</dbReference>
<dbReference type="Gene3D" id="1.10.150.20">
    <property type="entry name" value="5' to 3' exonuclease, C-terminal subdomain"/>
    <property type="match status" value="1"/>
</dbReference>
<dbReference type="GeneID" id="77470084"/>
<evidence type="ECO:0000259" key="4">
    <source>
        <dbReference type="PROSITE" id="PS50173"/>
    </source>
</evidence>
<sequence length="392" mass="44679">MQIIFHIDLNAFYASAEVSVDPTLEGKPLVISGNSRRAIVSTASYEARKYGIHSAMPLFQAKQLCKNLVIKPVNFTLYRNLSQSFFEIIRSYSSILEVASIDECYVDFSDYFSKHPSNPVLLAKQIQNEVYEQLKLKCSIGISPNKFMAKMASDMKKPMGITVLNRHNYKELMWPLDISDMFGVGKKTAPRLKEVGILTIGDVANYDNYNKLRQIIGKNALLLYRKANGIDTSKVNYQKGELKSVGHSTTLQFDTADVVVLNDTLKELTMKVSKRAKDKNLISNSIGITLKYSRFETVSRQTLINDYTNEYETIISTVKYLFDNNFDGRPVRLLGVSLNNTINQTKYLKQMNLFEDIKHKSSNNHIEDFIKNVNHKSNYKLMTAAQLLNKKE</sequence>
<dbReference type="Pfam" id="PF11799">
    <property type="entry name" value="IMS_C"/>
    <property type="match status" value="1"/>
</dbReference>
<dbReference type="Pfam" id="PF11798">
    <property type="entry name" value="IMS_HHH"/>
    <property type="match status" value="1"/>
</dbReference>
<dbReference type="GO" id="GO:0006261">
    <property type="term" value="P:DNA-templated DNA replication"/>
    <property type="evidence" value="ECO:0007669"/>
    <property type="project" value="UniProtKB-UniRule"/>
</dbReference>
<comment type="subcellular location">
    <subcellularLocation>
        <location evidence="3">Cytoplasm</location>
    </subcellularLocation>
</comment>
<feature type="active site" evidence="3">
    <location>
        <position position="103"/>
    </location>
</feature>
<evidence type="ECO:0000256" key="2">
    <source>
        <dbReference type="ARBA" id="ARBA00022457"/>
    </source>
</evidence>
<dbReference type="NCBIfam" id="NF002677">
    <property type="entry name" value="PRK02406.1"/>
    <property type="match status" value="1"/>
</dbReference>
<keyword evidence="3" id="KW-0234">DNA repair</keyword>
<dbReference type="SUPFAM" id="SSF100879">
    <property type="entry name" value="Lesion bypass DNA polymerase (Y-family), little finger domain"/>
    <property type="match status" value="1"/>
</dbReference>
<keyword evidence="3" id="KW-0808">Transferase</keyword>
<dbReference type="EMBL" id="PYLP01000002">
    <property type="protein sequence ID" value="PST41770.1"/>
    <property type="molecule type" value="Genomic_DNA"/>
</dbReference>
<keyword evidence="3" id="KW-0963">Cytoplasm</keyword>
<dbReference type="Gene3D" id="3.40.1170.60">
    <property type="match status" value="1"/>
</dbReference>
<feature type="domain" description="UmuC" evidence="4">
    <location>
        <begin position="4"/>
        <end position="185"/>
    </location>
</feature>
<dbReference type="Gene3D" id="3.30.1490.100">
    <property type="entry name" value="DNA polymerase, Y-family, little finger domain"/>
    <property type="match status" value="1"/>
</dbReference>
<dbReference type="InterPro" id="IPR017961">
    <property type="entry name" value="DNA_pol_Y-fam_little_finger"/>
</dbReference>
<keyword evidence="3" id="KW-0235">DNA replication</keyword>
<feature type="binding site" evidence="3">
    <location>
        <position position="102"/>
    </location>
    <ligand>
        <name>Mg(2+)</name>
        <dbReference type="ChEBI" id="CHEBI:18420"/>
    </ligand>
</feature>
<protein>
    <recommendedName>
        <fullName evidence="3">DNA polymerase IV</fullName>
        <shortName evidence="3">Pol IV</shortName>
        <ecNumber evidence="3">2.7.7.7</ecNumber>
    </recommendedName>
</protein>
<organism evidence="5 6">
    <name type="scientific">Faecalibacillus faecis</name>
    <dbReference type="NCBI Taxonomy" id="1982628"/>
    <lineage>
        <taxon>Bacteria</taxon>
        <taxon>Bacillati</taxon>
        <taxon>Bacillota</taxon>
        <taxon>Erysipelotrichia</taxon>
        <taxon>Erysipelotrichales</taxon>
        <taxon>Coprobacillaceae</taxon>
        <taxon>Faecalibacillus</taxon>
    </lineage>
</organism>
<dbReference type="GO" id="GO:0009432">
    <property type="term" value="P:SOS response"/>
    <property type="evidence" value="ECO:0007669"/>
    <property type="project" value="TreeGrafter"/>
</dbReference>
<evidence type="ECO:0000313" key="6">
    <source>
        <dbReference type="Proteomes" id="UP000241201"/>
    </source>
</evidence>
<comment type="subunit">
    <text evidence="3">Monomer.</text>
</comment>
<keyword evidence="3" id="KW-0479">Metal-binding</keyword>
<dbReference type="SUPFAM" id="SSF56672">
    <property type="entry name" value="DNA/RNA polymerases"/>
    <property type="match status" value="1"/>
</dbReference>
<dbReference type="GO" id="GO:0003684">
    <property type="term" value="F:damaged DNA binding"/>
    <property type="evidence" value="ECO:0007669"/>
    <property type="project" value="InterPro"/>
</dbReference>
<dbReference type="RefSeq" id="WP_106987288.1">
    <property type="nucleotide sequence ID" value="NZ_DBGCOW010000024.1"/>
</dbReference>
<keyword evidence="3" id="KW-0548">Nucleotidyltransferase</keyword>
<dbReference type="InterPro" id="IPR043502">
    <property type="entry name" value="DNA/RNA_pol_sf"/>
</dbReference>
<comment type="function">
    <text evidence="3">Poorly processive, error-prone DNA polymerase involved in untargeted mutagenesis. Copies undamaged DNA at stalled replication forks, which arise in vivo from mismatched or misaligned primer ends. These misaligned primers can be extended by PolIV. Exhibits no 3'-5' exonuclease (proofreading) activity. May be involved in translesional synthesis, in conjunction with the beta clamp from PolIII.</text>
</comment>
<dbReference type="EC" id="2.7.7.7" evidence="3"/>
<comment type="cofactor">
    <cofactor evidence="3">
        <name>Mg(2+)</name>
        <dbReference type="ChEBI" id="CHEBI:18420"/>
    </cofactor>
    <text evidence="3">Binds 2 magnesium ions per subunit.</text>
</comment>
<dbReference type="InterPro" id="IPR050116">
    <property type="entry name" value="DNA_polymerase-Y"/>
</dbReference>
<dbReference type="InterPro" id="IPR024728">
    <property type="entry name" value="PolY_HhH_motif"/>
</dbReference>
<reference evidence="6" key="1">
    <citation type="submission" date="2018-03" db="EMBL/GenBank/DDBJ databases">
        <title>Lachnoclostridium SNUG30370 gen.nov., sp.nov., isolated from human faeces.</title>
        <authorList>
            <person name="Seo B."/>
            <person name="Jeon K."/>
            <person name="Ko G."/>
        </authorList>
    </citation>
    <scope>NUCLEOTIDE SEQUENCE [LARGE SCALE GENOMIC DNA]</scope>
    <source>
        <strain evidence="6">SNUG30370</strain>
    </source>
</reference>
<dbReference type="HAMAP" id="MF_01113">
    <property type="entry name" value="DNApol_IV"/>
    <property type="match status" value="1"/>
</dbReference>
<dbReference type="GO" id="GO:0006281">
    <property type="term" value="P:DNA repair"/>
    <property type="evidence" value="ECO:0007669"/>
    <property type="project" value="UniProtKB-UniRule"/>
</dbReference>
<accession>A0A2T3G2K2</accession>
<feature type="binding site" evidence="3">
    <location>
        <position position="8"/>
    </location>
    <ligand>
        <name>Mg(2+)</name>
        <dbReference type="ChEBI" id="CHEBI:18420"/>
    </ligand>
</feature>
<name>A0A2T3G2K2_9FIRM</name>
<dbReference type="InterPro" id="IPR036775">
    <property type="entry name" value="DNA_pol_Y-fam_lit_finger_sf"/>
</dbReference>
<keyword evidence="3" id="KW-0239">DNA-directed DNA polymerase</keyword>
<comment type="caution">
    <text evidence="5">The sequence shown here is derived from an EMBL/GenBank/DDBJ whole genome shotgun (WGS) entry which is preliminary data.</text>
</comment>
<dbReference type="GO" id="GO:0042276">
    <property type="term" value="P:error-prone translesion synthesis"/>
    <property type="evidence" value="ECO:0007669"/>
    <property type="project" value="TreeGrafter"/>
</dbReference>
<keyword evidence="6" id="KW-1185">Reference proteome</keyword>
<keyword evidence="2 3" id="KW-0515">Mutator protein</keyword>
<feature type="site" description="Substrate discrimination" evidence="3">
    <location>
        <position position="13"/>
    </location>
</feature>
<dbReference type="GO" id="GO:0005829">
    <property type="term" value="C:cytosol"/>
    <property type="evidence" value="ECO:0007669"/>
    <property type="project" value="TreeGrafter"/>
</dbReference>
<dbReference type="NCBIfam" id="NF002492">
    <property type="entry name" value="PRK01810.1"/>
    <property type="match status" value="1"/>
</dbReference>
<gene>
    <name evidence="3" type="primary">dinB</name>
    <name evidence="5" type="ORF">C7U55_03055</name>
</gene>
<dbReference type="Proteomes" id="UP000241201">
    <property type="component" value="Unassembled WGS sequence"/>
</dbReference>
<dbReference type="AlphaFoldDB" id="A0A2T3G2K2"/>
<dbReference type="InterPro" id="IPR022880">
    <property type="entry name" value="DNApol_IV"/>
</dbReference>
<dbReference type="Pfam" id="PF00817">
    <property type="entry name" value="IMS"/>
    <property type="match status" value="1"/>
</dbReference>
<keyword evidence="3" id="KW-0460">Magnesium</keyword>
<proteinExistence type="inferred from homology"/>
<evidence type="ECO:0000256" key="3">
    <source>
        <dbReference type="HAMAP-Rule" id="MF_01113"/>
    </source>
</evidence>